<dbReference type="AlphaFoldDB" id="A0A1H4FRD8"/>
<evidence type="ECO:0000256" key="2">
    <source>
        <dbReference type="SAM" id="SignalP"/>
    </source>
</evidence>
<feature type="signal peptide" evidence="2">
    <location>
        <begin position="1"/>
        <end position="21"/>
    </location>
</feature>
<gene>
    <name evidence="3" type="ORF">SAMN05444370_12623</name>
</gene>
<feature type="chain" id="PRO_5011731114" description="DUF4956 domain-containing protein" evidence="2">
    <location>
        <begin position="22"/>
        <end position="250"/>
    </location>
</feature>
<keyword evidence="1" id="KW-0472">Membrane</keyword>
<keyword evidence="4" id="KW-1185">Reference proteome</keyword>
<evidence type="ECO:0008006" key="5">
    <source>
        <dbReference type="Google" id="ProtNLM"/>
    </source>
</evidence>
<dbReference type="RefSeq" id="WP_093256186.1">
    <property type="nucleotide sequence ID" value="NZ_FNQM01000026.1"/>
</dbReference>
<organism evidence="3 4">
    <name type="scientific">Rubrimonas cliftonensis</name>
    <dbReference type="NCBI Taxonomy" id="89524"/>
    <lineage>
        <taxon>Bacteria</taxon>
        <taxon>Pseudomonadati</taxon>
        <taxon>Pseudomonadota</taxon>
        <taxon>Alphaproteobacteria</taxon>
        <taxon>Rhodobacterales</taxon>
        <taxon>Paracoccaceae</taxon>
        <taxon>Rubrimonas</taxon>
    </lineage>
</organism>
<reference evidence="3 4" key="1">
    <citation type="submission" date="2016-10" db="EMBL/GenBank/DDBJ databases">
        <authorList>
            <person name="de Groot N.N."/>
        </authorList>
    </citation>
    <scope>NUCLEOTIDE SEQUENCE [LARGE SCALE GENOMIC DNA]</scope>
    <source>
        <strain evidence="3 4">DSM 15345</strain>
    </source>
</reference>
<feature type="transmembrane region" description="Helical" evidence="1">
    <location>
        <begin position="83"/>
        <end position="102"/>
    </location>
</feature>
<feature type="transmembrane region" description="Helical" evidence="1">
    <location>
        <begin position="51"/>
        <end position="71"/>
    </location>
</feature>
<name>A0A1H4FRD8_9RHOB</name>
<protein>
    <recommendedName>
        <fullName evidence="5">DUF4956 domain-containing protein</fullName>
    </recommendedName>
</protein>
<keyword evidence="1" id="KW-1133">Transmembrane helix</keyword>
<dbReference type="OrthoDB" id="7703998at2"/>
<accession>A0A1H4FRD8</accession>
<evidence type="ECO:0000256" key="1">
    <source>
        <dbReference type="SAM" id="Phobius"/>
    </source>
</evidence>
<dbReference type="EMBL" id="FNQM01000026">
    <property type="protein sequence ID" value="SEA99238.1"/>
    <property type="molecule type" value="Genomic_DNA"/>
</dbReference>
<proteinExistence type="predicted"/>
<sequence>MFASVLRCGLPMILAASAATAQTLGLPDAALARIPVSGGGWSQVFAVDELLLFALDTAFTLALAAALAFHPARAGAPRSLENLALPPLFFLYALIGMAIGFLVEQHGYVIGFVVFGIGGLVRFRSNLDEIDDTVELILVTFIGLTVGLNLPVMAALITAAGWLVIAASARLRACEIEIKAVDAAGLDAALDALRRLAESRRWQVIALRRGRRKPNATLLMRAPGAGRGDAVEAALEEALQGQPAEWKLRV</sequence>
<evidence type="ECO:0000313" key="4">
    <source>
        <dbReference type="Proteomes" id="UP000198703"/>
    </source>
</evidence>
<feature type="transmembrane region" description="Helical" evidence="1">
    <location>
        <begin position="136"/>
        <end position="165"/>
    </location>
</feature>
<dbReference type="Proteomes" id="UP000198703">
    <property type="component" value="Unassembled WGS sequence"/>
</dbReference>
<evidence type="ECO:0000313" key="3">
    <source>
        <dbReference type="EMBL" id="SEA99238.1"/>
    </source>
</evidence>
<keyword evidence="2" id="KW-0732">Signal</keyword>
<feature type="transmembrane region" description="Helical" evidence="1">
    <location>
        <begin position="108"/>
        <end position="124"/>
    </location>
</feature>
<keyword evidence="1" id="KW-0812">Transmembrane</keyword>